<dbReference type="Pfam" id="PF14223">
    <property type="entry name" value="Retrotran_gag_2"/>
    <property type="match status" value="1"/>
</dbReference>
<evidence type="ECO:0000313" key="1">
    <source>
        <dbReference type="EMBL" id="GJS70608.1"/>
    </source>
</evidence>
<gene>
    <name evidence="1" type="ORF">Tco_0703449</name>
</gene>
<evidence type="ECO:0000313" key="2">
    <source>
        <dbReference type="Proteomes" id="UP001151760"/>
    </source>
</evidence>
<protein>
    <submittedName>
        <fullName evidence="1">Hybrid signal transduction histidine kinase M</fullName>
    </submittedName>
</protein>
<dbReference type="Proteomes" id="UP001151760">
    <property type="component" value="Unassembled WGS sequence"/>
</dbReference>
<name>A0ABQ4Y0R7_9ASTR</name>
<dbReference type="GO" id="GO:0016301">
    <property type="term" value="F:kinase activity"/>
    <property type="evidence" value="ECO:0007669"/>
    <property type="project" value="UniProtKB-KW"/>
</dbReference>
<keyword evidence="1" id="KW-0808">Transferase</keyword>
<reference evidence="1" key="2">
    <citation type="submission" date="2022-01" db="EMBL/GenBank/DDBJ databases">
        <authorList>
            <person name="Yamashiro T."/>
            <person name="Shiraishi A."/>
            <person name="Satake H."/>
            <person name="Nakayama K."/>
        </authorList>
    </citation>
    <scope>NUCLEOTIDE SEQUENCE</scope>
</reference>
<comment type="caution">
    <text evidence="1">The sequence shown here is derived from an EMBL/GenBank/DDBJ whole genome shotgun (WGS) entry which is preliminary data.</text>
</comment>
<keyword evidence="1" id="KW-0418">Kinase</keyword>
<dbReference type="PANTHER" id="PTHR47481">
    <property type="match status" value="1"/>
</dbReference>
<proteinExistence type="predicted"/>
<accession>A0ABQ4Y0R7</accession>
<keyword evidence="2" id="KW-1185">Reference proteome</keyword>
<dbReference type="EMBL" id="BQNB010009945">
    <property type="protein sequence ID" value="GJS70608.1"/>
    <property type="molecule type" value="Genomic_DNA"/>
</dbReference>
<organism evidence="1 2">
    <name type="scientific">Tanacetum coccineum</name>
    <dbReference type="NCBI Taxonomy" id="301880"/>
    <lineage>
        <taxon>Eukaryota</taxon>
        <taxon>Viridiplantae</taxon>
        <taxon>Streptophyta</taxon>
        <taxon>Embryophyta</taxon>
        <taxon>Tracheophyta</taxon>
        <taxon>Spermatophyta</taxon>
        <taxon>Magnoliopsida</taxon>
        <taxon>eudicotyledons</taxon>
        <taxon>Gunneridae</taxon>
        <taxon>Pentapetalae</taxon>
        <taxon>asterids</taxon>
        <taxon>campanulids</taxon>
        <taxon>Asterales</taxon>
        <taxon>Asteraceae</taxon>
        <taxon>Asteroideae</taxon>
        <taxon>Anthemideae</taxon>
        <taxon>Anthemidinae</taxon>
        <taxon>Tanacetum</taxon>
    </lineage>
</organism>
<reference evidence="1" key="1">
    <citation type="journal article" date="2022" name="Int. J. Mol. Sci.">
        <title>Draft Genome of Tanacetum Coccineum: Genomic Comparison of Closely Related Tanacetum-Family Plants.</title>
        <authorList>
            <person name="Yamashiro T."/>
            <person name="Shiraishi A."/>
            <person name="Nakayama K."/>
            <person name="Satake H."/>
        </authorList>
    </citation>
    <scope>NUCLEOTIDE SEQUENCE</scope>
</reference>
<dbReference type="PANTHER" id="PTHR47481:SF31">
    <property type="entry name" value="OS01G0873500 PROTEIN"/>
    <property type="match status" value="1"/>
</dbReference>
<sequence>MTLSKTLQARLVVEDPHTAKEAWDLIALIFNDNKRSRSIALKAELRSMNLGYLSIDDYFRKIESIVTILTSRGSPISNDDGVTIALEGLPDKYDNTSVTSIDYNSSSYMVLLANFGASARRPNVATDKVEHLKVKDHWTLNWPNNVPLFGYKYSISVFQCK</sequence>